<protein>
    <recommendedName>
        <fullName evidence="9">Prenyltransferase alpha-alpha toroid domain-containing protein</fullName>
    </recommendedName>
</protein>
<evidence type="ECO:0000313" key="11">
    <source>
        <dbReference type="Proteomes" id="UP000215127"/>
    </source>
</evidence>
<feature type="region of interest" description="Disordered" evidence="8">
    <location>
        <begin position="272"/>
        <end position="326"/>
    </location>
</feature>
<organism evidence="10 11">
    <name type="scientific">Zymoseptoria tritici (strain ST99CH_3D7)</name>
    <dbReference type="NCBI Taxonomy" id="1276538"/>
    <lineage>
        <taxon>Eukaryota</taxon>
        <taxon>Fungi</taxon>
        <taxon>Dikarya</taxon>
        <taxon>Ascomycota</taxon>
        <taxon>Pezizomycotina</taxon>
        <taxon>Dothideomycetes</taxon>
        <taxon>Dothideomycetidae</taxon>
        <taxon>Mycosphaerellales</taxon>
        <taxon>Mycosphaerellaceae</taxon>
        <taxon>Zymoseptoria</taxon>
    </lineage>
</organism>
<dbReference type="PANTHER" id="PTHR11774:SF4">
    <property type="entry name" value="GERANYLGERANYL TRANSFERASE TYPE-1 SUBUNIT BETA"/>
    <property type="match status" value="1"/>
</dbReference>
<evidence type="ECO:0000313" key="10">
    <source>
        <dbReference type="EMBL" id="SMQ52494.1"/>
    </source>
</evidence>
<evidence type="ECO:0000256" key="7">
    <source>
        <dbReference type="ARBA" id="ARBA00022833"/>
    </source>
</evidence>
<reference evidence="10 11" key="1">
    <citation type="submission" date="2016-06" db="EMBL/GenBank/DDBJ databases">
        <authorList>
            <person name="Kjaerup R.B."/>
            <person name="Dalgaard T.S."/>
            <person name="Juul-Madsen H.R."/>
        </authorList>
    </citation>
    <scope>NUCLEOTIDE SEQUENCE [LARGE SCALE GENOMIC DNA]</scope>
</reference>
<evidence type="ECO:0000256" key="8">
    <source>
        <dbReference type="SAM" id="MobiDB-lite"/>
    </source>
</evidence>
<keyword evidence="3" id="KW-0637">Prenyltransferase</keyword>
<comment type="cofactor">
    <cofactor evidence="1">
        <name>Zn(2+)</name>
        <dbReference type="ChEBI" id="CHEBI:29105"/>
    </cofactor>
</comment>
<evidence type="ECO:0000256" key="2">
    <source>
        <dbReference type="ARBA" id="ARBA00010497"/>
    </source>
</evidence>
<dbReference type="SUPFAM" id="SSF48239">
    <property type="entry name" value="Terpenoid cyclases/Protein prenyltransferases"/>
    <property type="match status" value="1"/>
</dbReference>
<evidence type="ECO:0000256" key="4">
    <source>
        <dbReference type="ARBA" id="ARBA00022679"/>
    </source>
</evidence>
<keyword evidence="7" id="KW-0862">Zinc</keyword>
<evidence type="ECO:0000259" key="9">
    <source>
        <dbReference type="Pfam" id="PF00432"/>
    </source>
</evidence>
<dbReference type="GO" id="GO:0005953">
    <property type="term" value="C:CAAX-protein geranylgeranyltransferase complex"/>
    <property type="evidence" value="ECO:0007669"/>
    <property type="project" value="TreeGrafter"/>
</dbReference>
<dbReference type="AlphaFoldDB" id="A0A1X7RYH7"/>
<dbReference type="Gene3D" id="1.50.10.20">
    <property type="match status" value="1"/>
</dbReference>
<dbReference type="InterPro" id="IPR045089">
    <property type="entry name" value="PGGT1B-like"/>
</dbReference>
<comment type="similarity">
    <text evidence="2">Belongs to the protein prenyltransferase subunit beta family.</text>
</comment>
<dbReference type="GO" id="GO:0004662">
    <property type="term" value="F:CAAX-protein geranylgeranyltransferase activity"/>
    <property type="evidence" value="ECO:0007669"/>
    <property type="project" value="TreeGrafter"/>
</dbReference>
<dbReference type="Proteomes" id="UP000215127">
    <property type="component" value="Chromosome 7"/>
</dbReference>
<evidence type="ECO:0000256" key="3">
    <source>
        <dbReference type="ARBA" id="ARBA00022602"/>
    </source>
</evidence>
<keyword evidence="11" id="KW-1185">Reference proteome</keyword>
<sequence>MENMLEEEPKLDKARHIKYWLRCLKTLLPHHYTGNESNRMYLAFFIISALDLLSAWESSTTASERSEYIDWIYHCQHPRGGFRMWPGTDFGIQSSPENERWDPANIPATYFALSALLIAGDDLSRVRRRETLQWLTKMQREDGSFGETLVDGTIEGGRDPRFGYCATGVRFILRGGREGALSTALEEIEDIRVDSLVSCIEAAESYEGGLSDSRYHEPHAGYTYCALGCLNFIERLKTIFPPSKHSTNTKPCGPSDPALTLSWLVARQTDLDDPDGELDSCTEDTTSLPDPTVDAPALKQDDARAETETTLHQSPDKSTLTSASLFPTPSLPPLSAGMNGRTNKVADTCYAWWVGASIGLLTQAPSPRATKRPPNHMFGAPALQTYLLSKTQHPALGGFGKFPGDLPDLYHSYMGLAALGLIGTEGIKSVDAGMCISAEAEQRVHGLWKEASSAV</sequence>
<feature type="domain" description="Prenyltransferase alpha-alpha toroid" evidence="9">
    <location>
        <begin position="11"/>
        <end position="436"/>
    </location>
</feature>
<dbReference type="Pfam" id="PF00432">
    <property type="entry name" value="Prenyltrans"/>
    <property type="match status" value="1"/>
</dbReference>
<dbReference type="EMBL" id="LT853698">
    <property type="protein sequence ID" value="SMQ52494.1"/>
    <property type="molecule type" value="Genomic_DNA"/>
</dbReference>
<dbReference type="InterPro" id="IPR001330">
    <property type="entry name" value="Prenyltrans"/>
</dbReference>
<evidence type="ECO:0000256" key="1">
    <source>
        <dbReference type="ARBA" id="ARBA00001947"/>
    </source>
</evidence>
<keyword evidence="5" id="KW-0479">Metal-binding</keyword>
<feature type="compositionally biased region" description="Acidic residues" evidence="8">
    <location>
        <begin position="272"/>
        <end position="282"/>
    </location>
</feature>
<proteinExistence type="inferred from homology"/>
<feature type="compositionally biased region" description="Basic and acidic residues" evidence="8">
    <location>
        <begin position="299"/>
        <end position="309"/>
    </location>
</feature>
<keyword evidence="4" id="KW-0808">Transferase</keyword>
<accession>A0A1X7RYH7</accession>
<evidence type="ECO:0000256" key="6">
    <source>
        <dbReference type="ARBA" id="ARBA00022737"/>
    </source>
</evidence>
<gene>
    <name evidence="10" type="ORF">ZT3D7_G7647</name>
</gene>
<dbReference type="STRING" id="1276538.A0A1X7RYH7"/>
<dbReference type="InterPro" id="IPR008930">
    <property type="entry name" value="Terpenoid_cyclase/PrenylTrfase"/>
</dbReference>
<keyword evidence="6" id="KW-0677">Repeat</keyword>
<dbReference type="PANTHER" id="PTHR11774">
    <property type="entry name" value="GERANYLGERANYL TRANSFERASE TYPE BETA SUBUNIT"/>
    <property type="match status" value="1"/>
</dbReference>
<dbReference type="GO" id="GO:0046872">
    <property type="term" value="F:metal ion binding"/>
    <property type="evidence" value="ECO:0007669"/>
    <property type="project" value="UniProtKB-KW"/>
</dbReference>
<evidence type="ECO:0000256" key="5">
    <source>
        <dbReference type="ARBA" id="ARBA00022723"/>
    </source>
</evidence>
<name>A0A1X7RYH7_ZYMT9</name>